<sequence>MSANHRTGRSGRCPRRPQGAAASTPPRSEHLVVASETTRSPSTPMAMAPLCPAGRTKPAA</sequence>
<name>A0A0A9CAJ7_ARUDO</name>
<feature type="region of interest" description="Disordered" evidence="1">
    <location>
        <begin position="1"/>
        <end position="60"/>
    </location>
</feature>
<protein>
    <submittedName>
        <fullName evidence="2">Uncharacterized protein</fullName>
    </submittedName>
</protein>
<feature type="compositionally biased region" description="Basic residues" evidence="1">
    <location>
        <begin position="1"/>
        <end position="15"/>
    </location>
</feature>
<dbReference type="EMBL" id="GBRH01227465">
    <property type="protein sequence ID" value="JAD70430.1"/>
    <property type="molecule type" value="Transcribed_RNA"/>
</dbReference>
<reference evidence="2" key="2">
    <citation type="journal article" date="2015" name="Data Brief">
        <title>Shoot transcriptome of the giant reed, Arundo donax.</title>
        <authorList>
            <person name="Barrero R.A."/>
            <person name="Guerrero F.D."/>
            <person name="Moolhuijzen P."/>
            <person name="Goolsby J.A."/>
            <person name="Tidwell J."/>
            <person name="Bellgard S.E."/>
            <person name="Bellgard M.I."/>
        </authorList>
    </citation>
    <scope>NUCLEOTIDE SEQUENCE</scope>
    <source>
        <tissue evidence="2">Shoot tissue taken approximately 20 cm above the soil surface</tissue>
    </source>
</reference>
<evidence type="ECO:0000313" key="2">
    <source>
        <dbReference type="EMBL" id="JAD70430.1"/>
    </source>
</evidence>
<evidence type="ECO:0000256" key="1">
    <source>
        <dbReference type="SAM" id="MobiDB-lite"/>
    </source>
</evidence>
<organism evidence="2">
    <name type="scientific">Arundo donax</name>
    <name type="common">Giant reed</name>
    <name type="synonym">Donax arundinaceus</name>
    <dbReference type="NCBI Taxonomy" id="35708"/>
    <lineage>
        <taxon>Eukaryota</taxon>
        <taxon>Viridiplantae</taxon>
        <taxon>Streptophyta</taxon>
        <taxon>Embryophyta</taxon>
        <taxon>Tracheophyta</taxon>
        <taxon>Spermatophyta</taxon>
        <taxon>Magnoliopsida</taxon>
        <taxon>Liliopsida</taxon>
        <taxon>Poales</taxon>
        <taxon>Poaceae</taxon>
        <taxon>PACMAD clade</taxon>
        <taxon>Arundinoideae</taxon>
        <taxon>Arundineae</taxon>
        <taxon>Arundo</taxon>
    </lineage>
</organism>
<proteinExistence type="predicted"/>
<accession>A0A0A9CAJ7</accession>
<dbReference type="AlphaFoldDB" id="A0A0A9CAJ7"/>
<reference evidence="2" key="1">
    <citation type="submission" date="2014-09" db="EMBL/GenBank/DDBJ databases">
        <authorList>
            <person name="Magalhaes I.L.F."/>
            <person name="Oliveira U."/>
            <person name="Santos F.R."/>
            <person name="Vidigal T.H.D.A."/>
            <person name="Brescovit A.D."/>
            <person name="Santos A.J."/>
        </authorList>
    </citation>
    <scope>NUCLEOTIDE SEQUENCE</scope>
    <source>
        <tissue evidence="2">Shoot tissue taken approximately 20 cm above the soil surface</tissue>
    </source>
</reference>